<reference evidence="1 2" key="1">
    <citation type="submission" date="2018-10" db="EMBL/GenBank/DDBJ databases">
        <title>Lactobacillus sp. R7 and Lactobacillus sp. R19 isolated from fermented mustard green product of Taiwan.</title>
        <authorList>
            <person name="Lin S.-T."/>
        </authorList>
    </citation>
    <scope>NUCLEOTIDE SEQUENCE [LARGE SCALE GENOMIC DNA]</scope>
    <source>
        <strain evidence="1 2">BCRC 81129</strain>
    </source>
</reference>
<dbReference type="OrthoDB" id="1629168at2"/>
<dbReference type="Proteomes" id="UP000297348">
    <property type="component" value="Unassembled WGS sequence"/>
</dbReference>
<comment type="caution">
    <text evidence="1">The sequence shown here is derived from an EMBL/GenBank/DDBJ whole genome shotgun (WGS) entry which is preliminary data.</text>
</comment>
<keyword evidence="2" id="KW-1185">Reference proteome</keyword>
<protein>
    <submittedName>
        <fullName evidence="1">Microcompartment protein PduM</fullName>
    </submittedName>
</protein>
<gene>
    <name evidence="1" type="primary">pduM</name>
    <name evidence="1" type="ORF">EGT51_00980</name>
</gene>
<proteinExistence type="predicted"/>
<organism evidence="1 2">
    <name type="scientific">Levilactobacillus suantsaiihabitans</name>
    <dbReference type="NCBI Taxonomy" id="2487722"/>
    <lineage>
        <taxon>Bacteria</taxon>
        <taxon>Bacillati</taxon>
        <taxon>Bacillota</taxon>
        <taxon>Bacilli</taxon>
        <taxon>Lactobacillales</taxon>
        <taxon>Lactobacillaceae</taxon>
        <taxon>Levilactobacillus</taxon>
    </lineage>
</organism>
<dbReference type="GO" id="GO:0005198">
    <property type="term" value="F:structural molecule activity"/>
    <property type="evidence" value="ECO:0007669"/>
    <property type="project" value="InterPro"/>
</dbReference>
<evidence type="ECO:0000313" key="2">
    <source>
        <dbReference type="Proteomes" id="UP000297348"/>
    </source>
</evidence>
<name>A0A4Z0JCA0_9LACO</name>
<dbReference type="RefSeq" id="WP_135366926.1">
    <property type="nucleotide sequence ID" value="NZ_RKLX01000001.1"/>
</dbReference>
<dbReference type="Pfam" id="PF15953">
    <property type="entry name" value="PDU_like"/>
    <property type="match status" value="1"/>
</dbReference>
<accession>A0A4Z0JCA0</accession>
<dbReference type="NCBIfam" id="TIGR04493">
    <property type="entry name" value="microcomp_PduM"/>
    <property type="match status" value="1"/>
</dbReference>
<sequence length="167" mass="19209">MDDLIQKVIAKLRKRQASNKVLSLNSLPSPLDKQLFIDYGCIIIDDVSVQLIKNLYSLRSNDALVSWILSGLNYDVQFYLNVNERIVNFIPRTMILDWPVNFIVGHNSLVVSDYHKIISRREIAVLPDNAVLIKTIGQVLTDEGLEICDRKNIKIKVRTEENCIWLE</sequence>
<dbReference type="AlphaFoldDB" id="A0A4Z0JCA0"/>
<dbReference type="EMBL" id="RKLX01000001">
    <property type="protein sequence ID" value="TGD20356.1"/>
    <property type="molecule type" value="Genomic_DNA"/>
</dbReference>
<evidence type="ECO:0000313" key="1">
    <source>
        <dbReference type="EMBL" id="TGD20356.1"/>
    </source>
</evidence>
<dbReference type="InterPro" id="IPR030992">
    <property type="entry name" value="PduM"/>
</dbReference>